<dbReference type="RefSeq" id="WP_026746802.1">
    <property type="nucleotide sequence ID" value="NZ_AP019823.1"/>
</dbReference>
<dbReference type="PROSITE" id="PS51740">
    <property type="entry name" value="SPOVT_ABRB"/>
    <property type="match status" value="1"/>
</dbReference>
<dbReference type="PROSITE" id="PS50030">
    <property type="entry name" value="UBA"/>
    <property type="match status" value="1"/>
</dbReference>
<feature type="domain" description="SpoVT-AbrB" evidence="3">
    <location>
        <begin position="9"/>
        <end position="52"/>
    </location>
</feature>
<dbReference type="InterPro" id="IPR015940">
    <property type="entry name" value="UBA"/>
</dbReference>
<evidence type="ECO:0000259" key="2">
    <source>
        <dbReference type="PROSITE" id="PS50030"/>
    </source>
</evidence>
<evidence type="ECO:0000313" key="4">
    <source>
        <dbReference type="EMBL" id="BBM39406.1"/>
    </source>
</evidence>
<dbReference type="InterPro" id="IPR037914">
    <property type="entry name" value="SpoVT-AbrB_sf"/>
</dbReference>
<dbReference type="GO" id="GO:0003677">
    <property type="term" value="F:DNA binding"/>
    <property type="evidence" value="ECO:0007669"/>
    <property type="project" value="UniProtKB-UniRule"/>
</dbReference>
<dbReference type="AlphaFoldDB" id="A0A510JJP4"/>
<evidence type="ECO:0000313" key="5">
    <source>
        <dbReference type="Proteomes" id="UP000321892"/>
    </source>
</evidence>
<dbReference type="KEGG" id="lhf:JCM16775_2117"/>
<dbReference type="Proteomes" id="UP000321892">
    <property type="component" value="Chromosome"/>
</dbReference>
<evidence type="ECO:0000256" key="1">
    <source>
        <dbReference type="PROSITE-ProRule" id="PRU01076"/>
    </source>
</evidence>
<keyword evidence="1" id="KW-0238">DNA-binding</keyword>
<organism evidence="4 5">
    <name type="scientific">Leptotrichia hofstadii</name>
    <dbReference type="NCBI Taxonomy" id="157688"/>
    <lineage>
        <taxon>Bacteria</taxon>
        <taxon>Fusobacteriati</taxon>
        <taxon>Fusobacteriota</taxon>
        <taxon>Fusobacteriia</taxon>
        <taxon>Fusobacteriales</taxon>
        <taxon>Leptotrichiaceae</taxon>
        <taxon>Leptotrichia</taxon>
    </lineage>
</organism>
<proteinExistence type="predicted"/>
<reference evidence="4 5" key="1">
    <citation type="submission" date="2019-07" db="EMBL/GenBank/DDBJ databases">
        <title>Complete Genome Sequence of Leptotrichia hofstadii Strain JCM16775.</title>
        <authorList>
            <person name="Watanabe S."/>
            <person name="Cui L."/>
        </authorList>
    </citation>
    <scope>NUCLEOTIDE SEQUENCE [LARGE SCALE GENOMIC DNA]</scope>
    <source>
        <strain evidence="4 5">JCM16775</strain>
    </source>
</reference>
<dbReference type="Gene3D" id="2.10.260.10">
    <property type="match status" value="1"/>
</dbReference>
<feature type="domain" description="UBA" evidence="2">
    <location>
        <begin position="51"/>
        <end position="97"/>
    </location>
</feature>
<dbReference type="SMART" id="SM00966">
    <property type="entry name" value="SpoVT_AbrB"/>
    <property type="match status" value="1"/>
</dbReference>
<dbReference type="EMBL" id="AP019823">
    <property type="protein sequence ID" value="BBM39406.1"/>
    <property type="molecule type" value="Genomic_DNA"/>
</dbReference>
<gene>
    <name evidence="4" type="ORF">JCM16775_2117</name>
</gene>
<evidence type="ECO:0000259" key="3">
    <source>
        <dbReference type="PROSITE" id="PS51740"/>
    </source>
</evidence>
<dbReference type="SUPFAM" id="SSF89447">
    <property type="entry name" value="AbrB/MazE/MraZ-like"/>
    <property type="match status" value="1"/>
</dbReference>
<sequence>MESNILEMNKTISISSKNQITIPKKVMEYLGFTKEAKIKVSKGSLIVTPVKENEDMEFSDLILEDLIKEGYSGEELLKEFKVRKNNVKPAIQKLISDTEKNGVSYEDVFGED</sequence>
<protein>
    <submittedName>
        <fullName evidence="4">Toxin-antitoxin system, antitoxin component, AbrB family</fullName>
    </submittedName>
</protein>
<dbReference type="InterPro" id="IPR007159">
    <property type="entry name" value="SpoVT-AbrB_dom"/>
</dbReference>
<accession>A0A510JJP4</accession>
<name>A0A510JJP4_9FUSO</name>
<keyword evidence="5" id="KW-1185">Reference proteome</keyword>
<dbReference type="OrthoDB" id="71707at2"/>